<feature type="compositionally biased region" description="Low complexity" evidence="1">
    <location>
        <begin position="502"/>
        <end position="521"/>
    </location>
</feature>
<reference evidence="3" key="1">
    <citation type="submission" date="2023-08" db="EMBL/GenBank/DDBJ databases">
        <authorList>
            <person name="Alioto T."/>
            <person name="Alioto T."/>
            <person name="Gomez Garrido J."/>
        </authorList>
    </citation>
    <scope>NUCLEOTIDE SEQUENCE</scope>
</reference>
<dbReference type="EMBL" id="OY660883">
    <property type="protein sequence ID" value="CAJ1081539.1"/>
    <property type="molecule type" value="Genomic_DNA"/>
</dbReference>
<evidence type="ECO:0000259" key="2">
    <source>
        <dbReference type="Pfam" id="PF15813"/>
    </source>
</evidence>
<proteinExistence type="predicted"/>
<feature type="compositionally biased region" description="Basic and acidic residues" evidence="1">
    <location>
        <begin position="594"/>
        <end position="610"/>
    </location>
</feature>
<feature type="region of interest" description="Disordered" evidence="1">
    <location>
        <begin position="353"/>
        <end position="376"/>
    </location>
</feature>
<dbReference type="Proteomes" id="UP001178508">
    <property type="component" value="Chromosome 20"/>
</dbReference>
<gene>
    <name evidence="3" type="ORF">XNOV1_A040086</name>
</gene>
<evidence type="ECO:0000313" key="4">
    <source>
        <dbReference type="Proteomes" id="UP001178508"/>
    </source>
</evidence>
<evidence type="ECO:0000256" key="1">
    <source>
        <dbReference type="SAM" id="MobiDB-lite"/>
    </source>
</evidence>
<evidence type="ECO:0000313" key="3">
    <source>
        <dbReference type="EMBL" id="CAJ1081539.1"/>
    </source>
</evidence>
<name>A0AAV1H7Y5_XYRNO</name>
<feature type="compositionally biased region" description="Polar residues" evidence="1">
    <location>
        <begin position="574"/>
        <end position="584"/>
    </location>
</feature>
<feature type="compositionally biased region" description="Polar residues" evidence="1">
    <location>
        <begin position="366"/>
        <end position="376"/>
    </location>
</feature>
<dbReference type="PANTHER" id="PTHR28495:SF1">
    <property type="entry name" value="GENE, 17266-RELATED"/>
    <property type="match status" value="1"/>
</dbReference>
<dbReference type="Pfam" id="PF15813">
    <property type="entry name" value="DUF4708"/>
    <property type="match status" value="1"/>
</dbReference>
<keyword evidence="4" id="KW-1185">Reference proteome</keyword>
<organism evidence="3 4">
    <name type="scientific">Xyrichtys novacula</name>
    <name type="common">Pearly razorfish</name>
    <name type="synonym">Hemipteronotus novacula</name>
    <dbReference type="NCBI Taxonomy" id="13765"/>
    <lineage>
        <taxon>Eukaryota</taxon>
        <taxon>Metazoa</taxon>
        <taxon>Chordata</taxon>
        <taxon>Craniata</taxon>
        <taxon>Vertebrata</taxon>
        <taxon>Euteleostomi</taxon>
        <taxon>Actinopterygii</taxon>
        <taxon>Neopterygii</taxon>
        <taxon>Teleostei</taxon>
        <taxon>Neoteleostei</taxon>
        <taxon>Acanthomorphata</taxon>
        <taxon>Eupercaria</taxon>
        <taxon>Labriformes</taxon>
        <taxon>Labridae</taxon>
        <taxon>Xyrichtys</taxon>
    </lineage>
</organism>
<accession>A0AAV1H7Y5</accession>
<feature type="domain" description="DUF4708" evidence="2">
    <location>
        <begin position="12"/>
        <end position="284"/>
    </location>
</feature>
<dbReference type="PANTHER" id="PTHR28495">
    <property type="entry name" value="HYPOTHETICAL PROTEIN LOC100359752"/>
    <property type="match status" value="1"/>
</dbReference>
<sequence>MTACMMSAGAHQSMFFLGLPDLQKLCCITLTLQGEEEEPRSKQMKTCRELVLLYSDVLASPALDSFTEITAVMAISFFQKGFLQMFGRRCWLQVSPPQCVFPGTLQACLSFSLVTRLTPSLNKAGLFLISGKDFLTEGGRLDAVRMELSTTEGQLCISVEANTVRLPLTTLEDFDLSPLVLRRFCCDPDAVLDPSSTGGAIWCHVLPSMKKGQIITISRQLPKDGPFRTYRDLQNHWNHLYGYRLPDLAEEEVVYCSVYFRLVGDRLFTYPLSCIRLQPVQRLPRVDLQGALGCFLSDIRDRLQSVCGFPAQLTGKPCYRSVGLHAAATVQMLSGDQINLTSTCSIRQVLTQLPPPPHPRPVQTRFGSQSSAWTPLSQQDGVQRILGNGFKGRLTQSQSCQRDEVWPSFSSSSSSSSCTLVSSSPFSSVFQPASSLSFSSSSSFTLPPPLPPPPKLVPIFRNKCPSRHVNVAVLRAQKQREQLIGGEREKRRVSFSVVHKQTPTPTTPTSTTSSSSSVSAAPHPPTVPHFDPRPKPQSSSFPGHQKLKQLFSFSPASKSKPAPAPSPGPEIQSEPESSYKTSMRASFGGNLQEEATKAAEDPAENCEGHTDGAGFESTMKKKSKSVRRVADVEKMARSGQLSKLSSASLLTWLKARGATVSAKHKKEELMLKVMSCLAES</sequence>
<dbReference type="AlphaFoldDB" id="A0AAV1H7Y5"/>
<protein>
    <submittedName>
        <fullName evidence="3">LOW QUALITY PROTEIN: uncharacterized protein C18orf63</fullName>
    </submittedName>
</protein>
<feature type="region of interest" description="Disordered" evidence="1">
    <location>
        <begin position="555"/>
        <end position="626"/>
    </location>
</feature>
<feature type="compositionally biased region" description="Basic and acidic residues" evidence="1">
    <location>
        <begin position="482"/>
        <end position="492"/>
    </location>
</feature>
<dbReference type="InterPro" id="IPR031643">
    <property type="entry name" value="DUF4708"/>
</dbReference>
<feature type="region of interest" description="Disordered" evidence="1">
    <location>
        <begin position="482"/>
        <end position="543"/>
    </location>
</feature>